<evidence type="ECO:0000256" key="3">
    <source>
        <dbReference type="SAM" id="MobiDB-lite"/>
    </source>
</evidence>
<accession>A0A2U1MNV9</accession>
<evidence type="ECO:0000256" key="2">
    <source>
        <dbReference type="ARBA" id="ARBA00022843"/>
    </source>
</evidence>
<gene>
    <name evidence="5" type="ORF">CTI12_AA359200</name>
</gene>
<dbReference type="PRINTS" id="PR00348">
    <property type="entry name" value="UBIQUITIN"/>
</dbReference>
<comment type="caution">
    <text evidence="5">The sequence shown here is derived from an EMBL/GenBank/DDBJ whole genome shotgun (WGS) entry which is preliminary data.</text>
</comment>
<dbReference type="PANTHER" id="PTHR10666">
    <property type="entry name" value="UBIQUITIN"/>
    <property type="match status" value="1"/>
</dbReference>
<feature type="domain" description="Ubiquitin-like" evidence="4">
    <location>
        <begin position="180"/>
        <end position="239"/>
    </location>
</feature>
<dbReference type="InterPro" id="IPR000626">
    <property type="entry name" value="Ubiquitin-like_dom"/>
</dbReference>
<dbReference type="STRING" id="35608.A0A2U1MNV9"/>
<dbReference type="GO" id="GO:0003729">
    <property type="term" value="F:mRNA binding"/>
    <property type="evidence" value="ECO:0007669"/>
    <property type="project" value="UniProtKB-ARBA"/>
</dbReference>
<dbReference type="SMART" id="SM00213">
    <property type="entry name" value="UBQ"/>
    <property type="match status" value="3"/>
</dbReference>
<keyword evidence="6" id="KW-1185">Reference proteome</keyword>
<dbReference type="OrthoDB" id="604226at2759"/>
<feature type="region of interest" description="Disordered" evidence="3">
    <location>
        <begin position="1"/>
        <end position="22"/>
    </location>
</feature>
<dbReference type="CDD" id="cd17039">
    <property type="entry name" value="Ubl_ubiquitin_like"/>
    <property type="match status" value="1"/>
</dbReference>
<dbReference type="SUPFAM" id="SSF54236">
    <property type="entry name" value="Ubiquitin-like"/>
    <property type="match status" value="3"/>
</dbReference>
<dbReference type="Pfam" id="PF00240">
    <property type="entry name" value="ubiquitin"/>
    <property type="match status" value="3"/>
</dbReference>
<evidence type="ECO:0000313" key="6">
    <source>
        <dbReference type="Proteomes" id="UP000245207"/>
    </source>
</evidence>
<keyword evidence="1" id="KW-1017">Isopeptide bond</keyword>
<evidence type="ECO:0000259" key="4">
    <source>
        <dbReference type="PROSITE" id="PS50053"/>
    </source>
</evidence>
<dbReference type="InterPro" id="IPR029071">
    <property type="entry name" value="Ubiquitin-like_domsf"/>
</dbReference>
<sequence length="239" mass="27045">MASSGKRKRDDNEDANDLTNDGTNTISVKTYSGKTFSLKVKGSDTIIDVKFRMSNRILIPHDEQALIFNDMVLEDNIVTLADYQVKKGSTLTLMRKSKGLVPIFINYLNKKMRYPVNVKLSDTVRDLKAQISGITYPHDDKELVIVFNDIVLDDCCILADFHITVDSVVTLMHKSTPRTMEIFVKILAEKTISLDVITTKTIGQVKTAIMYQEHIPVDEQVLIFNEMVLDDSSIMFDFA</sequence>
<dbReference type="PROSITE" id="PS50053">
    <property type="entry name" value="UBIQUITIN_2"/>
    <property type="match status" value="3"/>
</dbReference>
<proteinExistence type="predicted"/>
<feature type="domain" description="Ubiquitin-like" evidence="4">
    <location>
        <begin position="24"/>
        <end position="100"/>
    </location>
</feature>
<protein>
    <submittedName>
        <fullName evidence="5">Ubiquitin</fullName>
    </submittedName>
</protein>
<evidence type="ECO:0000313" key="5">
    <source>
        <dbReference type="EMBL" id="PWA62930.1"/>
    </source>
</evidence>
<name>A0A2U1MNV9_ARTAN</name>
<dbReference type="EMBL" id="PKPP01004747">
    <property type="protein sequence ID" value="PWA62930.1"/>
    <property type="molecule type" value="Genomic_DNA"/>
</dbReference>
<feature type="domain" description="Ubiquitin-like" evidence="4">
    <location>
        <begin position="101"/>
        <end position="172"/>
    </location>
</feature>
<reference evidence="5 6" key="1">
    <citation type="journal article" date="2018" name="Mol. Plant">
        <title>The genome of Artemisia annua provides insight into the evolution of Asteraceae family and artemisinin biosynthesis.</title>
        <authorList>
            <person name="Shen Q."/>
            <person name="Zhang L."/>
            <person name="Liao Z."/>
            <person name="Wang S."/>
            <person name="Yan T."/>
            <person name="Shi P."/>
            <person name="Liu M."/>
            <person name="Fu X."/>
            <person name="Pan Q."/>
            <person name="Wang Y."/>
            <person name="Lv Z."/>
            <person name="Lu X."/>
            <person name="Zhang F."/>
            <person name="Jiang W."/>
            <person name="Ma Y."/>
            <person name="Chen M."/>
            <person name="Hao X."/>
            <person name="Li L."/>
            <person name="Tang Y."/>
            <person name="Lv G."/>
            <person name="Zhou Y."/>
            <person name="Sun X."/>
            <person name="Brodelius P.E."/>
            <person name="Rose J.K.C."/>
            <person name="Tang K."/>
        </authorList>
    </citation>
    <scope>NUCLEOTIDE SEQUENCE [LARGE SCALE GENOMIC DNA]</scope>
    <source>
        <strain evidence="6">cv. Huhao1</strain>
        <tissue evidence="5">Leaf</tissue>
    </source>
</reference>
<dbReference type="AlphaFoldDB" id="A0A2U1MNV9"/>
<keyword evidence="2" id="KW-0832">Ubl conjugation</keyword>
<dbReference type="Gene3D" id="3.10.20.90">
    <property type="entry name" value="Phosphatidylinositol 3-kinase Catalytic Subunit, Chain A, domain 1"/>
    <property type="match status" value="3"/>
</dbReference>
<evidence type="ECO:0000256" key="1">
    <source>
        <dbReference type="ARBA" id="ARBA00022499"/>
    </source>
</evidence>
<organism evidence="5 6">
    <name type="scientific">Artemisia annua</name>
    <name type="common">Sweet wormwood</name>
    <dbReference type="NCBI Taxonomy" id="35608"/>
    <lineage>
        <taxon>Eukaryota</taxon>
        <taxon>Viridiplantae</taxon>
        <taxon>Streptophyta</taxon>
        <taxon>Embryophyta</taxon>
        <taxon>Tracheophyta</taxon>
        <taxon>Spermatophyta</taxon>
        <taxon>Magnoliopsida</taxon>
        <taxon>eudicotyledons</taxon>
        <taxon>Gunneridae</taxon>
        <taxon>Pentapetalae</taxon>
        <taxon>asterids</taxon>
        <taxon>campanulids</taxon>
        <taxon>Asterales</taxon>
        <taxon>Asteraceae</taxon>
        <taxon>Asteroideae</taxon>
        <taxon>Anthemideae</taxon>
        <taxon>Artemisiinae</taxon>
        <taxon>Artemisia</taxon>
    </lineage>
</organism>
<dbReference type="InterPro" id="IPR019956">
    <property type="entry name" value="Ubiquitin_dom"/>
</dbReference>
<dbReference type="Proteomes" id="UP000245207">
    <property type="component" value="Unassembled WGS sequence"/>
</dbReference>
<dbReference type="InterPro" id="IPR050158">
    <property type="entry name" value="Ubiquitin_ubiquitin-like"/>
</dbReference>